<accession>A0A1H6TX54</accession>
<gene>
    <name evidence="1" type="ORF">SAMN04487995_2467</name>
</gene>
<sequence>MFKLIRDLLWQKFLGKMKRILGLVSEAYNLNDRLEMRSVGLTLAITDIDA</sequence>
<dbReference type="STRING" id="408657.SAMN04487995_2467"/>
<evidence type="ECO:0000313" key="2">
    <source>
        <dbReference type="Proteomes" id="UP000199532"/>
    </source>
</evidence>
<evidence type="ECO:0000313" key="1">
    <source>
        <dbReference type="EMBL" id="SEI84623.1"/>
    </source>
</evidence>
<organism evidence="1 2">
    <name type="scientific">Dyadobacter koreensis</name>
    <dbReference type="NCBI Taxonomy" id="408657"/>
    <lineage>
        <taxon>Bacteria</taxon>
        <taxon>Pseudomonadati</taxon>
        <taxon>Bacteroidota</taxon>
        <taxon>Cytophagia</taxon>
        <taxon>Cytophagales</taxon>
        <taxon>Spirosomataceae</taxon>
        <taxon>Dyadobacter</taxon>
    </lineage>
</organism>
<name>A0A1H6TX54_9BACT</name>
<dbReference type="EMBL" id="FNXY01000003">
    <property type="protein sequence ID" value="SEI84623.1"/>
    <property type="molecule type" value="Genomic_DNA"/>
</dbReference>
<protein>
    <submittedName>
        <fullName evidence="1">Uncharacterized protein</fullName>
    </submittedName>
</protein>
<keyword evidence="2" id="KW-1185">Reference proteome</keyword>
<proteinExistence type="predicted"/>
<dbReference type="AlphaFoldDB" id="A0A1H6TX54"/>
<reference evidence="1 2" key="1">
    <citation type="submission" date="2016-10" db="EMBL/GenBank/DDBJ databases">
        <authorList>
            <person name="de Groot N.N."/>
        </authorList>
    </citation>
    <scope>NUCLEOTIDE SEQUENCE [LARGE SCALE GENOMIC DNA]</scope>
    <source>
        <strain evidence="1 2">DSM 19938</strain>
    </source>
</reference>
<dbReference type="Proteomes" id="UP000199532">
    <property type="component" value="Unassembled WGS sequence"/>
</dbReference>